<dbReference type="InterPro" id="IPR058343">
    <property type="entry name" value="DUF8030"/>
</dbReference>
<proteinExistence type="predicted"/>
<evidence type="ECO:0000313" key="2">
    <source>
        <dbReference type="EMBL" id="GAA0313824.1"/>
    </source>
</evidence>
<reference evidence="2 3" key="1">
    <citation type="journal article" date="2019" name="Int. J. Syst. Evol. Microbiol.">
        <title>The Global Catalogue of Microorganisms (GCM) 10K type strain sequencing project: providing services to taxonomists for standard genome sequencing and annotation.</title>
        <authorList>
            <consortium name="The Broad Institute Genomics Platform"/>
            <consortium name="The Broad Institute Genome Sequencing Center for Infectious Disease"/>
            <person name="Wu L."/>
            <person name="Ma J."/>
        </authorList>
    </citation>
    <scope>NUCLEOTIDE SEQUENCE [LARGE SCALE GENOMIC DNA]</scope>
    <source>
        <strain evidence="2 3">JCM 16330</strain>
    </source>
</reference>
<organism evidence="2 3">
    <name type="scientific">Halarchaeum salinum</name>
    <dbReference type="NCBI Taxonomy" id="489912"/>
    <lineage>
        <taxon>Archaea</taxon>
        <taxon>Methanobacteriati</taxon>
        <taxon>Methanobacteriota</taxon>
        <taxon>Stenosarchaea group</taxon>
        <taxon>Halobacteria</taxon>
        <taxon>Halobacteriales</taxon>
        <taxon>Halobacteriaceae</taxon>
    </lineage>
</organism>
<feature type="domain" description="DUF8030" evidence="1">
    <location>
        <begin position="18"/>
        <end position="52"/>
    </location>
</feature>
<name>A0AAV3SAV1_9EURY</name>
<dbReference type="AlphaFoldDB" id="A0AAV3SAV1"/>
<protein>
    <recommendedName>
        <fullName evidence="1">DUF8030 domain-containing protein</fullName>
    </recommendedName>
</protein>
<comment type="caution">
    <text evidence="2">The sequence shown here is derived from an EMBL/GenBank/DDBJ whole genome shotgun (WGS) entry which is preliminary data.</text>
</comment>
<keyword evidence="3" id="KW-1185">Reference proteome</keyword>
<dbReference type="Pfam" id="PF26073">
    <property type="entry name" value="DUF8030"/>
    <property type="match status" value="1"/>
</dbReference>
<sequence length="55" mass="5795">MEKPRSNGSDRDHASVGALVELSHEAVSAVLISRQVGWSTRTQYVAGDDVGGAVK</sequence>
<evidence type="ECO:0000313" key="3">
    <source>
        <dbReference type="Proteomes" id="UP001500837"/>
    </source>
</evidence>
<dbReference type="EMBL" id="BAAABL010000107">
    <property type="protein sequence ID" value="GAA0313824.1"/>
    <property type="molecule type" value="Genomic_DNA"/>
</dbReference>
<gene>
    <name evidence="2" type="ORF">GCM10009066_28420</name>
</gene>
<accession>A0AAV3SAV1</accession>
<evidence type="ECO:0000259" key="1">
    <source>
        <dbReference type="Pfam" id="PF26073"/>
    </source>
</evidence>
<dbReference type="Proteomes" id="UP001500837">
    <property type="component" value="Unassembled WGS sequence"/>
</dbReference>